<keyword evidence="2" id="KW-0472">Membrane</keyword>
<organism evidence="3 4">
    <name type="scientific">Cylindrodendrum hubeiense</name>
    <dbReference type="NCBI Taxonomy" id="595255"/>
    <lineage>
        <taxon>Eukaryota</taxon>
        <taxon>Fungi</taxon>
        <taxon>Dikarya</taxon>
        <taxon>Ascomycota</taxon>
        <taxon>Pezizomycotina</taxon>
        <taxon>Sordariomycetes</taxon>
        <taxon>Hypocreomycetidae</taxon>
        <taxon>Hypocreales</taxon>
        <taxon>Nectriaceae</taxon>
        <taxon>Cylindrodendrum</taxon>
    </lineage>
</organism>
<evidence type="ECO:0000256" key="2">
    <source>
        <dbReference type="SAM" id="Phobius"/>
    </source>
</evidence>
<feature type="region of interest" description="Disordered" evidence="1">
    <location>
        <begin position="452"/>
        <end position="577"/>
    </location>
</feature>
<protein>
    <submittedName>
        <fullName evidence="3">Uncharacterized protein</fullName>
    </submittedName>
</protein>
<reference evidence="3" key="1">
    <citation type="submission" date="2020-03" db="EMBL/GenBank/DDBJ databases">
        <title>Draft Genome Sequence of Cylindrodendrum hubeiense.</title>
        <authorList>
            <person name="Buettner E."/>
            <person name="Kellner H."/>
        </authorList>
    </citation>
    <scope>NUCLEOTIDE SEQUENCE</scope>
    <source>
        <strain evidence="3">IHI 201604</strain>
    </source>
</reference>
<feature type="transmembrane region" description="Helical" evidence="2">
    <location>
        <begin position="311"/>
        <end position="336"/>
    </location>
</feature>
<keyword evidence="4" id="KW-1185">Reference proteome</keyword>
<dbReference type="InterPro" id="IPR018830">
    <property type="entry name" value="DUF2434"/>
</dbReference>
<dbReference type="AlphaFoldDB" id="A0A9P5GWF4"/>
<feature type="transmembrane region" description="Helical" evidence="2">
    <location>
        <begin position="270"/>
        <end position="290"/>
    </location>
</feature>
<dbReference type="Proteomes" id="UP000722485">
    <property type="component" value="Unassembled WGS sequence"/>
</dbReference>
<gene>
    <name evidence="3" type="ORF">G7Z17_g11131</name>
</gene>
<evidence type="ECO:0000313" key="3">
    <source>
        <dbReference type="EMBL" id="KAF7542961.1"/>
    </source>
</evidence>
<feature type="transmembrane region" description="Helical" evidence="2">
    <location>
        <begin position="169"/>
        <end position="191"/>
    </location>
</feature>
<proteinExistence type="predicted"/>
<sequence>MAGFYDNIAAIQARDLILDWPAGANSSDTEIYGVHFNLTALKHYNYTYYGNHTVSNNSKCYLTFDPYQPDYLWPNGSFVNATKCFVAISDIGPRASTGIGFACVFGFMLMLLLTVLAKHGKMYLPRERRFYPIGRRWQWYWGLFVCATALIGLFVNVDVDRYYLTELPMTVTVFFWFLMCMGTVAQTWEAVRHWGSWQERQFVDPNPFVYSEDDRRAKIEFYLPLWFYFLLWMNFFMVVPRSWGFTQKQRSPEQTAAIAIPGATGIRFKIAAFLLFACWVTIVFSLRHSIKHYRPRQGGVFRRAFGFTKAIPLRFYIIIPLTLGLIAYQAYIAWVWEYSVIRKDGPVAVIFGWGYGPSLAIIIIQVIYGYASPNEDKDLIRLRRERGEAVDRELGIVKRPAWWRRVRGEHLHSLRDKITMNVNEIGGGRATGRRIETAAERDAREEALAAANDDIEMYPVTRPKEDPPVRADHSVSAIQHDRQHLPSLYEGKSERRRHERSMQAAADLLFPSNLGAERARREAELGLDGPPPPPYTDTSSERGRNGNRPGSTGRSNSADTTNSITGPAQQVRSMLDI</sequence>
<name>A0A9P5GWF4_9HYPO</name>
<accession>A0A9P5GWF4</accession>
<keyword evidence="2" id="KW-0812">Transmembrane</keyword>
<keyword evidence="2" id="KW-1133">Transmembrane helix</keyword>
<feature type="transmembrane region" description="Helical" evidence="2">
    <location>
        <begin position="348"/>
        <end position="371"/>
    </location>
</feature>
<feature type="compositionally biased region" description="Polar residues" evidence="1">
    <location>
        <begin position="548"/>
        <end position="577"/>
    </location>
</feature>
<dbReference type="EMBL" id="JAANBB010000401">
    <property type="protein sequence ID" value="KAF7542961.1"/>
    <property type="molecule type" value="Genomic_DNA"/>
</dbReference>
<dbReference type="Pfam" id="PF10361">
    <property type="entry name" value="DUF2434"/>
    <property type="match status" value="1"/>
</dbReference>
<dbReference type="OrthoDB" id="5308502at2759"/>
<evidence type="ECO:0000256" key="1">
    <source>
        <dbReference type="SAM" id="MobiDB-lite"/>
    </source>
</evidence>
<feature type="compositionally biased region" description="Basic and acidic residues" evidence="1">
    <location>
        <begin position="462"/>
        <end position="484"/>
    </location>
</feature>
<feature type="transmembrane region" description="Helical" evidence="2">
    <location>
        <begin position="99"/>
        <end position="117"/>
    </location>
</feature>
<evidence type="ECO:0000313" key="4">
    <source>
        <dbReference type="Proteomes" id="UP000722485"/>
    </source>
</evidence>
<comment type="caution">
    <text evidence="3">The sequence shown here is derived from an EMBL/GenBank/DDBJ whole genome shotgun (WGS) entry which is preliminary data.</text>
</comment>
<feature type="transmembrane region" description="Helical" evidence="2">
    <location>
        <begin position="138"/>
        <end position="157"/>
    </location>
</feature>
<feature type="transmembrane region" description="Helical" evidence="2">
    <location>
        <begin position="225"/>
        <end position="243"/>
    </location>
</feature>